<evidence type="ECO:0000256" key="3">
    <source>
        <dbReference type="ARBA" id="ARBA00022475"/>
    </source>
</evidence>
<dbReference type="PANTHER" id="PTHR23517">
    <property type="entry name" value="RESISTANCE PROTEIN MDTM, PUTATIVE-RELATED-RELATED"/>
    <property type="match status" value="1"/>
</dbReference>
<keyword evidence="6 7" id="KW-0472">Membrane</keyword>
<dbReference type="STRING" id="1801997.A3J64_01880"/>
<evidence type="ECO:0000256" key="5">
    <source>
        <dbReference type="ARBA" id="ARBA00022989"/>
    </source>
</evidence>
<dbReference type="InterPro" id="IPR020846">
    <property type="entry name" value="MFS_dom"/>
</dbReference>
<evidence type="ECO:0000256" key="2">
    <source>
        <dbReference type="ARBA" id="ARBA00022448"/>
    </source>
</evidence>
<evidence type="ECO:0000313" key="9">
    <source>
        <dbReference type="EMBL" id="OGZ37017.1"/>
    </source>
</evidence>
<evidence type="ECO:0000256" key="1">
    <source>
        <dbReference type="ARBA" id="ARBA00004651"/>
    </source>
</evidence>
<dbReference type="GO" id="GO:0005886">
    <property type="term" value="C:plasma membrane"/>
    <property type="evidence" value="ECO:0007669"/>
    <property type="project" value="UniProtKB-SubCell"/>
</dbReference>
<comment type="caution">
    <text evidence="9">The sequence shown here is derived from an EMBL/GenBank/DDBJ whole genome shotgun (WGS) entry which is preliminary data.</text>
</comment>
<proteinExistence type="predicted"/>
<keyword evidence="3" id="KW-1003">Cell membrane</keyword>
<feature type="transmembrane region" description="Helical" evidence="7">
    <location>
        <begin position="76"/>
        <end position="96"/>
    </location>
</feature>
<feature type="transmembrane region" description="Helical" evidence="7">
    <location>
        <begin position="9"/>
        <end position="32"/>
    </location>
</feature>
<evidence type="ECO:0000313" key="10">
    <source>
        <dbReference type="Proteomes" id="UP000177061"/>
    </source>
</evidence>
<dbReference type="AlphaFoldDB" id="A0A1G2FGS5"/>
<feature type="transmembrane region" description="Helical" evidence="7">
    <location>
        <begin position="137"/>
        <end position="160"/>
    </location>
</feature>
<feature type="transmembrane region" description="Helical" evidence="7">
    <location>
        <begin position="166"/>
        <end position="186"/>
    </location>
</feature>
<dbReference type="PROSITE" id="PS50850">
    <property type="entry name" value="MFS"/>
    <property type="match status" value="1"/>
</dbReference>
<dbReference type="GO" id="GO:0022857">
    <property type="term" value="F:transmembrane transporter activity"/>
    <property type="evidence" value="ECO:0007669"/>
    <property type="project" value="InterPro"/>
</dbReference>
<reference evidence="9 10" key="1">
    <citation type="journal article" date="2016" name="Nat. Commun.">
        <title>Thousands of microbial genomes shed light on interconnected biogeochemical processes in an aquifer system.</title>
        <authorList>
            <person name="Anantharaman K."/>
            <person name="Brown C.T."/>
            <person name="Hug L.A."/>
            <person name="Sharon I."/>
            <person name="Castelle C.J."/>
            <person name="Probst A.J."/>
            <person name="Thomas B.C."/>
            <person name="Singh A."/>
            <person name="Wilkins M.J."/>
            <person name="Karaoz U."/>
            <person name="Brodie E.L."/>
            <person name="Williams K.H."/>
            <person name="Hubbard S.S."/>
            <person name="Banfield J.F."/>
        </authorList>
    </citation>
    <scope>NUCLEOTIDE SEQUENCE [LARGE SCALE GENOMIC DNA]</scope>
</reference>
<dbReference type="Pfam" id="PF07690">
    <property type="entry name" value="MFS_1"/>
    <property type="match status" value="1"/>
</dbReference>
<dbReference type="Proteomes" id="UP000177061">
    <property type="component" value="Unassembled WGS sequence"/>
</dbReference>
<feature type="transmembrane region" description="Helical" evidence="7">
    <location>
        <begin position="102"/>
        <end position="125"/>
    </location>
</feature>
<evidence type="ECO:0000256" key="6">
    <source>
        <dbReference type="ARBA" id="ARBA00023136"/>
    </source>
</evidence>
<organism evidence="9 10">
    <name type="scientific">Candidatus Portnoybacteria bacterium RIFCSPHIGHO2_12_FULL_38_9</name>
    <dbReference type="NCBI Taxonomy" id="1801997"/>
    <lineage>
        <taxon>Bacteria</taxon>
        <taxon>Candidatus Portnoyibacteriota</taxon>
    </lineage>
</organism>
<feature type="transmembrane region" description="Helical" evidence="7">
    <location>
        <begin position="44"/>
        <end position="64"/>
    </location>
</feature>
<evidence type="ECO:0000259" key="8">
    <source>
        <dbReference type="PROSITE" id="PS50850"/>
    </source>
</evidence>
<sequence>MAINKVIKVLILSDVALMTGLGFVAPIFAIFITNNISGGNVEVAGFAAAVYWIVKSLVIIPLGRYLDRNHGEKDDLWFIIIGNLLAAIAVFGYLFSSLPWHIYLLQAIYALGMGMNIPGYTAIFTRHIDKGREAFDWSVRVALVGVGIGVASALGGIVAYNFGFNLLFIGIGIFILLSAFLPLFILKEMKPKDKKSVRIPEAKTMSLPAPKE</sequence>
<dbReference type="PANTHER" id="PTHR23517:SF3">
    <property type="entry name" value="INTEGRAL MEMBRANE TRANSPORT PROTEIN"/>
    <property type="match status" value="1"/>
</dbReference>
<name>A0A1G2FGS5_9BACT</name>
<keyword evidence="4 7" id="KW-0812">Transmembrane</keyword>
<dbReference type="InterPro" id="IPR050171">
    <property type="entry name" value="MFS_Transporters"/>
</dbReference>
<gene>
    <name evidence="9" type="ORF">A3J64_01880</name>
</gene>
<dbReference type="InterPro" id="IPR036259">
    <property type="entry name" value="MFS_trans_sf"/>
</dbReference>
<keyword evidence="2" id="KW-0813">Transport</keyword>
<dbReference type="SUPFAM" id="SSF103473">
    <property type="entry name" value="MFS general substrate transporter"/>
    <property type="match status" value="1"/>
</dbReference>
<dbReference type="InterPro" id="IPR011701">
    <property type="entry name" value="MFS"/>
</dbReference>
<evidence type="ECO:0000256" key="7">
    <source>
        <dbReference type="SAM" id="Phobius"/>
    </source>
</evidence>
<dbReference type="Gene3D" id="1.20.1250.20">
    <property type="entry name" value="MFS general substrate transporter like domains"/>
    <property type="match status" value="1"/>
</dbReference>
<keyword evidence="5 7" id="KW-1133">Transmembrane helix</keyword>
<accession>A0A1G2FGS5</accession>
<comment type="subcellular location">
    <subcellularLocation>
        <location evidence="1">Cell membrane</location>
        <topology evidence="1">Multi-pass membrane protein</topology>
    </subcellularLocation>
</comment>
<evidence type="ECO:0000256" key="4">
    <source>
        <dbReference type="ARBA" id="ARBA00022692"/>
    </source>
</evidence>
<feature type="domain" description="Major facilitator superfamily (MFS) profile" evidence="8">
    <location>
        <begin position="6"/>
        <end position="212"/>
    </location>
</feature>
<protein>
    <recommendedName>
        <fullName evidence="8">Major facilitator superfamily (MFS) profile domain-containing protein</fullName>
    </recommendedName>
</protein>
<dbReference type="EMBL" id="MHNB01000017">
    <property type="protein sequence ID" value="OGZ37017.1"/>
    <property type="molecule type" value="Genomic_DNA"/>
</dbReference>